<dbReference type="GO" id="GO:0005524">
    <property type="term" value="F:ATP binding"/>
    <property type="evidence" value="ECO:0007669"/>
    <property type="project" value="UniProtKB-KW"/>
</dbReference>
<keyword evidence="3 8" id="KW-0812">Transmembrane</keyword>
<dbReference type="InterPro" id="IPR036640">
    <property type="entry name" value="ABC1_TM_sf"/>
</dbReference>
<evidence type="ECO:0000256" key="5">
    <source>
        <dbReference type="ARBA" id="ARBA00022840"/>
    </source>
</evidence>
<feature type="transmembrane region" description="Helical" evidence="8">
    <location>
        <begin position="13"/>
        <end position="34"/>
    </location>
</feature>
<dbReference type="InterPro" id="IPR027417">
    <property type="entry name" value="P-loop_NTPase"/>
</dbReference>
<dbReference type="InterPro" id="IPR003593">
    <property type="entry name" value="AAA+_ATPase"/>
</dbReference>
<evidence type="ECO:0000259" key="9">
    <source>
        <dbReference type="PROSITE" id="PS50893"/>
    </source>
</evidence>
<name>A0A943SSF4_STRPA</name>
<dbReference type="SUPFAM" id="SSF90123">
    <property type="entry name" value="ABC transporter transmembrane region"/>
    <property type="match status" value="1"/>
</dbReference>
<feature type="domain" description="ABC transporter" evidence="9">
    <location>
        <begin position="323"/>
        <end position="528"/>
    </location>
</feature>
<evidence type="ECO:0000313" key="11">
    <source>
        <dbReference type="EMBL" id="MBS6535976.1"/>
    </source>
</evidence>
<comment type="subcellular location">
    <subcellularLocation>
        <location evidence="1">Cell membrane</location>
        <topology evidence="1">Multi-pass membrane protein</topology>
    </subcellularLocation>
</comment>
<evidence type="ECO:0000259" key="10">
    <source>
        <dbReference type="PROSITE" id="PS50929"/>
    </source>
</evidence>
<accession>A0A943SSF4</accession>
<dbReference type="PROSITE" id="PS50929">
    <property type="entry name" value="ABC_TM1F"/>
    <property type="match status" value="1"/>
</dbReference>
<sequence>MQVILKSLSKWKLMLYVLFAVLYSLQGLLLSLIIQFAGEINPRDKGALLVFGIGGIALFVLIYACMYIDNLLVRSIIKEFNILISERTLTYFHQKKLEYTEAELNSFLTQDIPMFWQEFLTPMLIYPVFGLSILASIVYLIMQNFFIGCLFTIGGFLMIIPQFVFNKLLQNRGEELSKARKKSLSSITDFSKGIQTIQSNQAGTEFSQHVLKEISETEHQQYTYYTTHNLVMFWTGPLKGIGLIAPLLTGLLLLPSTALSLTTLIAMMTASMNLISPLQQLLEMTSNLQGSTVVKKKVVSILKMPEVNETTTILEPLTEKLSIQIDDLTKTFGDHLIFRNTNLTIAACQKVLLTGASGSGKTSLFHLLCGEDKKYSGSIELIDRKGKSCYPSYDRVNLIHQKPYLFKGTVKENLTLFQEFSDDQLQKALESVHLWDELAGDLEYQIDPQNLSGGQMMKLEIARCILRPKPILLADEVTAALDETNAREIRKILSQQKCTLIEIAHKYQKEDYDSIYQIVDHKIVKMNH</sequence>
<evidence type="ECO:0000313" key="12">
    <source>
        <dbReference type="Proteomes" id="UP000761167"/>
    </source>
</evidence>
<keyword evidence="7 8" id="KW-0472">Membrane</keyword>
<keyword evidence="5 11" id="KW-0067">ATP-binding</keyword>
<feature type="transmembrane region" description="Helical" evidence="8">
    <location>
        <begin position="119"/>
        <end position="139"/>
    </location>
</feature>
<dbReference type="InterPro" id="IPR003439">
    <property type="entry name" value="ABC_transporter-like_ATP-bd"/>
</dbReference>
<dbReference type="Gene3D" id="3.40.50.300">
    <property type="entry name" value="P-loop containing nucleotide triphosphate hydrolases"/>
    <property type="match status" value="1"/>
</dbReference>
<protein>
    <submittedName>
        <fullName evidence="11">ABC transporter ATP-binding protein</fullName>
    </submittedName>
</protein>
<dbReference type="GO" id="GO:0005886">
    <property type="term" value="C:plasma membrane"/>
    <property type="evidence" value="ECO:0007669"/>
    <property type="project" value="UniProtKB-SubCell"/>
</dbReference>
<feature type="transmembrane region" description="Helical" evidence="8">
    <location>
        <begin position="46"/>
        <end position="68"/>
    </location>
</feature>
<evidence type="ECO:0000256" key="6">
    <source>
        <dbReference type="ARBA" id="ARBA00022989"/>
    </source>
</evidence>
<keyword evidence="6 8" id="KW-1133">Transmembrane helix</keyword>
<evidence type="ECO:0000256" key="4">
    <source>
        <dbReference type="ARBA" id="ARBA00022741"/>
    </source>
</evidence>
<organism evidence="11 12">
    <name type="scientific">Streptococcus parasanguinis</name>
    <dbReference type="NCBI Taxonomy" id="1318"/>
    <lineage>
        <taxon>Bacteria</taxon>
        <taxon>Bacillati</taxon>
        <taxon>Bacillota</taxon>
        <taxon>Bacilli</taxon>
        <taxon>Lactobacillales</taxon>
        <taxon>Streptococcaceae</taxon>
        <taxon>Streptococcus</taxon>
    </lineage>
</organism>
<dbReference type="AlphaFoldDB" id="A0A943SSF4"/>
<dbReference type="Proteomes" id="UP000761167">
    <property type="component" value="Unassembled WGS sequence"/>
</dbReference>
<evidence type="ECO:0000256" key="2">
    <source>
        <dbReference type="ARBA" id="ARBA00022448"/>
    </source>
</evidence>
<dbReference type="SUPFAM" id="SSF52540">
    <property type="entry name" value="P-loop containing nucleoside triphosphate hydrolases"/>
    <property type="match status" value="1"/>
</dbReference>
<evidence type="ECO:0000256" key="1">
    <source>
        <dbReference type="ARBA" id="ARBA00004651"/>
    </source>
</evidence>
<evidence type="ECO:0000256" key="7">
    <source>
        <dbReference type="ARBA" id="ARBA00023136"/>
    </source>
</evidence>
<dbReference type="EMBL" id="JAGZZN010000001">
    <property type="protein sequence ID" value="MBS6535976.1"/>
    <property type="molecule type" value="Genomic_DNA"/>
</dbReference>
<dbReference type="SMART" id="SM00382">
    <property type="entry name" value="AAA"/>
    <property type="match status" value="1"/>
</dbReference>
<comment type="caution">
    <text evidence="11">The sequence shown here is derived from an EMBL/GenBank/DDBJ whole genome shotgun (WGS) entry which is preliminary data.</text>
</comment>
<dbReference type="GO" id="GO:0016887">
    <property type="term" value="F:ATP hydrolysis activity"/>
    <property type="evidence" value="ECO:0007669"/>
    <property type="project" value="InterPro"/>
</dbReference>
<feature type="transmembrane region" description="Helical" evidence="8">
    <location>
        <begin position="241"/>
        <end position="268"/>
    </location>
</feature>
<feature type="domain" description="ABC transmembrane type-1" evidence="10">
    <location>
        <begin position="15"/>
        <end position="290"/>
    </location>
</feature>
<proteinExistence type="predicted"/>
<dbReference type="GO" id="GO:0140359">
    <property type="term" value="F:ABC-type transporter activity"/>
    <property type="evidence" value="ECO:0007669"/>
    <property type="project" value="InterPro"/>
</dbReference>
<dbReference type="InterPro" id="IPR011527">
    <property type="entry name" value="ABC1_TM_dom"/>
</dbReference>
<keyword evidence="4" id="KW-0547">Nucleotide-binding</keyword>
<gene>
    <name evidence="11" type="ORF">KH363_00345</name>
</gene>
<feature type="transmembrane region" description="Helical" evidence="8">
    <location>
        <begin position="145"/>
        <end position="165"/>
    </location>
</feature>
<reference evidence="11" key="1">
    <citation type="submission" date="2021-02" db="EMBL/GenBank/DDBJ databases">
        <title>Infant gut strain persistence is associated with maternal origin, phylogeny, and functional potential including surface adhesion and iron acquisition.</title>
        <authorList>
            <person name="Lou Y.C."/>
        </authorList>
    </citation>
    <scope>NUCLEOTIDE SEQUENCE</scope>
    <source>
        <strain evidence="11">L3_060_000G1_dasL3_060_000G1_metabat.metabat.86_ sub</strain>
    </source>
</reference>
<dbReference type="PANTHER" id="PTHR24223">
    <property type="entry name" value="ATP-BINDING CASSETTE SUB-FAMILY C"/>
    <property type="match status" value="1"/>
</dbReference>
<evidence type="ECO:0000256" key="3">
    <source>
        <dbReference type="ARBA" id="ARBA00022692"/>
    </source>
</evidence>
<dbReference type="Pfam" id="PF00005">
    <property type="entry name" value="ABC_tran"/>
    <property type="match status" value="1"/>
</dbReference>
<dbReference type="InterPro" id="IPR017871">
    <property type="entry name" value="ABC_transporter-like_CS"/>
</dbReference>
<dbReference type="PROSITE" id="PS00211">
    <property type="entry name" value="ABC_TRANSPORTER_1"/>
    <property type="match status" value="1"/>
</dbReference>
<keyword evidence="2" id="KW-0813">Transport</keyword>
<dbReference type="InterPro" id="IPR050173">
    <property type="entry name" value="ABC_transporter_C-like"/>
</dbReference>
<dbReference type="PROSITE" id="PS50893">
    <property type="entry name" value="ABC_TRANSPORTER_2"/>
    <property type="match status" value="1"/>
</dbReference>
<evidence type="ECO:0000256" key="8">
    <source>
        <dbReference type="SAM" id="Phobius"/>
    </source>
</evidence>
<dbReference type="Gene3D" id="1.20.1560.10">
    <property type="entry name" value="ABC transporter type 1, transmembrane domain"/>
    <property type="match status" value="1"/>
</dbReference>